<sequence>MKLFEKIKRFIRGADKAITDVICEYLDNTAEKLENFARNLDPEAFQESKMRESWEGRPKTDPETAARLAQMPVASLEDAIAQISEGMAQAGVEAEKAADAIRSVIIAGEKPEPLSHLTNNWRKMHGLPMHRKPAAFRRRRKGNGRS</sequence>
<gene>
    <name evidence="2" type="ORF">DXC31_02375</name>
</gene>
<dbReference type="EMBL" id="QSSX01000004">
    <property type="protein sequence ID" value="RGM25079.1"/>
    <property type="molecule type" value="Genomic_DNA"/>
</dbReference>
<organism evidence="2 3">
    <name type="scientific">Mediterraneibacter gnavus</name>
    <name type="common">Ruminococcus gnavus</name>
    <dbReference type="NCBI Taxonomy" id="33038"/>
    <lineage>
        <taxon>Bacteria</taxon>
        <taxon>Bacillati</taxon>
        <taxon>Bacillota</taxon>
        <taxon>Clostridia</taxon>
        <taxon>Lachnospirales</taxon>
        <taxon>Lachnospiraceae</taxon>
        <taxon>Mediterraneibacter</taxon>
    </lineage>
</organism>
<proteinExistence type="predicted"/>
<evidence type="ECO:0000313" key="2">
    <source>
        <dbReference type="EMBL" id="RGM25079.1"/>
    </source>
</evidence>
<accession>A0A3E4VCC9</accession>
<protein>
    <submittedName>
        <fullName evidence="2">Uncharacterized protein</fullName>
    </submittedName>
</protein>
<name>A0A3E4VCC9_MEDGN</name>
<evidence type="ECO:0000256" key="1">
    <source>
        <dbReference type="SAM" id="MobiDB-lite"/>
    </source>
</evidence>
<evidence type="ECO:0000313" key="3">
    <source>
        <dbReference type="Proteomes" id="UP000260808"/>
    </source>
</evidence>
<feature type="region of interest" description="Disordered" evidence="1">
    <location>
        <begin position="123"/>
        <end position="146"/>
    </location>
</feature>
<comment type="caution">
    <text evidence="2">The sequence shown here is derived from an EMBL/GenBank/DDBJ whole genome shotgun (WGS) entry which is preliminary data.</text>
</comment>
<reference evidence="2 3" key="1">
    <citation type="submission" date="2018-08" db="EMBL/GenBank/DDBJ databases">
        <title>A genome reference for cultivated species of the human gut microbiota.</title>
        <authorList>
            <person name="Zou Y."/>
            <person name="Xue W."/>
            <person name="Luo G."/>
        </authorList>
    </citation>
    <scope>NUCLEOTIDE SEQUENCE [LARGE SCALE GENOMIC DNA]</scope>
    <source>
        <strain evidence="2 3">TF01-20-2</strain>
    </source>
</reference>
<dbReference type="AlphaFoldDB" id="A0A3E4VCC9"/>
<dbReference type="Proteomes" id="UP000260808">
    <property type="component" value="Unassembled WGS sequence"/>
</dbReference>